<feature type="compositionally biased region" description="Polar residues" evidence="1">
    <location>
        <begin position="50"/>
        <end position="65"/>
    </location>
</feature>
<gene>
    <name evidence="2" type="primary">futsch_0</name>
    <name evidence="2" type="ORF">CM83_16841</name>
</gene>
<feature type="region of interest" description="Disordered" evidence="1">
    <location>
        <begin position="600"/>
        <end position="777"/>
    </location>
</feature>
<feature type="compositionally biased region" description="Basic and acidic residues" evidence="1">
    <location>
        <begin position="32"/>
        <end position="49"/>
    </location>
</feature>
<reference evidence="2" key="1">
    <citation type="journal article" date="2014" name="PLoS ONE">
        <title>Transcriptome-Based Identification of ABC Transporters in the Western Tarnished Plant Bug Lygus hesperus.</title>
        <authorList>
            <person name="Hull J.J."/>
            <person name="Chaney K."/>
            <person name="Geib S.M."/>
            <person name="Fabrick J.A."/>
            <person name="Brent C.S."/>
            <person name="Walsh D."/>
            <person name="Lavine L.C."/>
        </authorList>
    </citation>
    <scope>NUCLEOTIDE SEQUENCE</scope>
</reference>
<feature type="compositionally biased region" description="Acidic residues" evidence="1">
    <location>
        <begin position="621"/>
        <end position="631"/>
    </location>
</feature>
<feature type="compositionally biased region" description="Basic and acidic residues" evidence="1">
    <location>
        <begin position="66"/>
        <end position="101"/>
    </location>
</feature>
<feature type="compositionally biased region" description="Basic and acidic residues" evidence="1">
    <location>
        <begin position="299"/>
        <end position="333"/>
    </location>
</feature>
<feature type="non-terminal residue" evidence="2">
    <location>
        <position position="777"/>
    </location>
</feature>
<dbReference type="EMBL" id="GBHO01029086">
    <property type="protein sequence ID" value="JAG14518.1"/>
    <property type="molecule type" value="Transcribed_RNA"/>
</dbReference>
<sequence>PKRPITKQPEKKKPVGGEKKDSLKSSPTTPKKIAENKVSEAQAKPEVKSRASSRTKPSPSATPAKSTKEANNRKVVEQKKEATKRMPPPKKEESRKAERPSAPRKSVPSPSKTDKQQVSPVKGIRPVTKPKQDAKKIIKAEKDVATESVASTPSTVEVELDKAKEDLAEKETKIEEIKVTEIAGQPSLSKDEEDEILVIEKIELEGDGKGKPEESIAVHIRNSREDIIADEEAAKEEANVDLPSDEKKEIMKTSDITIPDTDSKQFSEDVQDITKDAPDTSKSRVEFITTEEASITKEPATDKLTPREKDGKEKSTDIGDIKQTDESQPDEKFSTTVESGATTAPTLPEDERIPLDEIKEGIEEKYVKEETKERDVGVAHRPEQPTSLPEVPVISSTPFDQRVQLLKDIVKTPDEVADLPVHEEADGGIFASDETQLAIRDLQKSRDDLLGIPAPKKAPEKKEDAAEEVKLVKDENEKEDATKDLKEDDIVLDEKAVPPVVSSIQILDQPEADITSKPGASSQKPGDAQTAAEKVEIDIIDNEAAKSSVIPASLDEEEILDDDKDKETEKEKLLQKENRDLDKDEEVIDKANKEMINEKQVAKSVVEEENKGKKAVLEDGAPQEDVTEADLDGIKTELLETKDEDSRLPRGEDGKYADGQVTFDKVAADRESESPSPGPLATLDIPLESEDKDSKAPKDETTTLSKSPSPDPKTGESKDVEAIVTATKSPEPKIEEGTAQEEYVEGSQEARAVTTTSKTPSPDPKKLEAKEPAPPTP</sequence>
<feature type="non-terminal residue" evidence="2">
    <location>
        <position position="1"/>
    </location>
</feature>
<feature type="compositionally biased region" description="Basic and acidic residues" evidence="1">
    <location>
        <begin position="600"/>
        <end position="617"/>
    </location>
</feature>
<feature type="region of interest" description="Disordered" evidence="1">
    <location>
        <begin position="231"/>
        <end position="395"/>
    </location>
</feature>
<dbReference type="AlphaFoldDB" id="A0A0A9X6T6"/>
<proteinExistence type="predicted"/>
<feature type="compositionally biased region" description="Polar residues" evidence="1">
    <location>
        <begin position="334"/>
        <end position="345"/>
    </location>
</feature>
<feature type="compositionally biased region" description="Basic and acidic residues" evidence="1">
    <location>
        <begin position="349"/>
        <end position="383"/>
    </location>
</feature>
<accession>A0A0A9X6T6</accession>
<protein>
    <submittedName>
        <fullName evidence="2">Microtubule-associated protein futsch</fullName>
    </submittedName>
</protein>
<feature type="compositionally biased region" description="Basic and acidic residues" evidence="1">
    <location>
        <begin position="692"/>
        <end position="701"/>
    </location>
</feature>
<organism evidence="2">
    <name type="scientific">Lygus hesperus</name>
    <name type="common">Western plant bug</name>
    <dbReference type="NCBI Taxonomy" id="30085"/>
    <lineage>
        <taxon>Eukaryota</taxon>
        <taxon>Metazoa</taxon>
        <taxon>Ecdysozoa</taxon>
        <taxon>Arthropoda</taxon>
        <taxon>Hexapoda</taxon>
        <taxon>Insecta</taxon>
        <taxon>Pterygota</taxon>
        <taxon>Neoptera</taxon>
        <taxon>Paraneoptera</taxon>
        <taxon>Hemiptera</taxon>
        <taxon>Heteroptera</taxon>
        <taxon>Panheteroptera</taxon>
        <taxon>Cimicomorpha</taxon>
        <taxon>Miridae</taxon>
        <taxon>Mirini</taxon>
        <taxon>Lygus</taxon>
    </lineage>
</organism>
<feature type="compositionally biased region" description="Basic and acidic residues" evidence="1">
    <location>
        <begin position="563"/>
        <end position="581"/>
    </location>
</feature>
<feature type="compositionally biased region" description="Basic and acidic residues" evidence="1">
    <location>
        <begin position="632"/>
        <end position="656"/>
    </location>
</feature>
<feature type="compositionally biased region" description="Basic and acidic residues" evidence="1">
    <location>
        <begin position="457"/>
        <end position="486"/>
    </location>
</feature>
<reference evidence="2" key="2">
    <citation type="submission" date="2014-07" db="EMBL/GenBank/DDBJ databases">
        <authorList>
            <person name="Hull J."/>
        </authorList>
    </citation>
    <scope>NUCLEOTIDE SEQUENCE</scope>
</reference>
<name>A0A0A9X6T6_LYGHE</name>
<evidence type="ECO:0000313" key="2">
    <source>
        <dbReference type="EMBL" id="JAG14518.1"/>
    </source>
</evidence>
<feature type="compositionally biased region" description="Basic and acidic residues" evidence="1">
    <location>
        <begin position="261"/>
        <end position="285"/>
    </location>
</feature>
<evidence type="ECO:0000256" key="1">
    <source>
        <dbReference type="SAM" id="MobiDB-lite"/>
    </source>
</evidence>
<feature type="compositionally biased region" description="Basic and acidic residues" evidence="1">
    <location>
        <begin position="8"/>
        <end position="23"/>
    </location>
</feature>
<feature type="region of interest" description="Disordered" evidence="1">
    <location>
        <begin position="449"/>
        <end position="486"/>
    </location>
</feature>
<feature type="region of interest" description="Disordered" evidence="1">
    <location>
        <begin position="1"/>
        <end position="135"/>
    </location>
</feature>
<feature type="compositionally biased region" description="Polar residues" evidence="1">
    <location>
        <begin position="108"/>
        <end position="119"/>
    </location>
</feature>
<feature type="region of interest" description="Disordered" evidence="1">
    <location>
        <begin position="502"/>
        <end position="581"/>
    </location>
</feature>